<evidence type="ECO:0000256" key="4">
    <source>
        <dbReference type="SAM" id="MobiDB-lite"/>
    </source>
</evidence>
<feature type="domain" description="AAA+ ATPase" evidence="5">
    <location>
        <begin position="301"/>
        <end position="445"/>
    </location>
</feature>
<feature type="repeat" description="ANK" evidence="3">
    <location>
        <begin position="193"/>
        <end position="225"/>
    </location>
</feature>
<keyword evidence="1" id="KW-0547">Nucleotide-binding</keyword>
<reference evidence="7" key="2">
    <citation type="submission" date="2025-08" db="UniProtKB">
        <authorList>
            <consortium name="Ensembl"/>
        </authorList>
    </citation>
    <scope>IDENTIFICATION</scope>
</reference>
<dbReference type="Gene3D" id="1.25.40.20">
    <property type="entry name" value="Ankyrin repeat-containing domain"/>
    <property type="match status" value="1"/>
</dbReference>
<protein>
    <submittedName>
        <fullName evidence="7">Uncharacterized protein</fullName>
    </submittedName>
</protein>
<evidence type="ECO:0000259" key="5">
    <source>
        <dbReference type="SMART" id="SM00382"/>
    </source>
</evidence>
<dbReference type="Ensembl" id="ENSGAGT00000001147.1">
    <property type="protein sequence ID" value="ENSGAGP00000001015.1"/>
    <property type="gene ID" value="ENSGAGG00000000810.1"/>
</dbReference>
<dbReference type="InterPro" id="IPR050130">
    <property type="entry name" value="ClpA_ClpB"/>
</dbReference>
<dbReference type="Pfam" id="PF07724">
    <property type="entry name" value="AAA_2"/>
    <property type="match status" value="1"/>
</dbReference>
<dbReference type="Pfam" id="PF12796">
    <property type="entry name" value="Ank_2"/>
    <property type="match status" value="1"/>
</dbReference>
<dbReference type="InterPro" id="IPR027417">
    <property type="entry name" value="P-loop_NTPase"/>
</dbReference>
<dbReference type="InterPro" id="IPR003593">
    <property type="entry name" value="AAA+_ATPase"/>
</dbReference>
<dbReference type="GO" id="GO:0005739">
    <property type="term" value="C:mitochondrion"/>
    <property type="evidence" value="ECO:0007669"/>
    <property type="project" value="TreeGrafter"/>
</dbReference>
<evidence type="ECO:0000313" key="8">
    <source>
        <dbReference type="Proteomes" id="UP000291020"/>
    </source>
</evidence>
<dbReference type="FunFam" id="3.40.50.300:FF:000641">
    <property type="entry name" value="caseinolytic peptidase B protein homolog isoform X2"/>
    <property type="match status" value="1"/>
</dbReference>
<dbReference type="Gene3D" id="3.40.50.300">
    <property type="entry name" value="P-loop containing nucleotide triphosphate hydrolases"/>
    <property type="match status" value="1"/>
</dbReference>
<dbReference type="GO" id="GO:0034605">
    <property type="term" value="P:cellular response to heat"/>
    <property type="evidence" value="ECO:0007669"/>
    <property type="project" value="TreeGrafter"/>
</dbReference>
<dbReference type="InterPro" id="IPR036770">
    <property type="entry name" value="Ankyrin_rpt-contain_sf"/>
</dbReference>
<dbReference type="Gene3D" id="1.10.8.60">
    <property type="match status" value="1"/>
</dbReference>
<dbReference type="SMART" id="SM01086">
    <property type="entry name" value="ClpB_D2-small"/>
    <property type="match status" value="1"/>
</dbReference>
<dbReference type="Proteomes" id="UP000291020">
    <property type="component" value="Unassembled WGS sequence"/>
</dbReference>
<dbReference type="InterPro" id="IPR001270">
    <property type="entry name" value="ClpA/B"/>
</dbReference>
<organism evidence="7 8">
    <name type="scientific">Gopherus agassizii</name>
    <name type="common">Agassiz's desert tortoise</name>
    <dbReference type="NCBI Taxonomy" id="38772"/>
    <lineage>
        <taxon>Eukaryota</taxon>
        <taxon>Metazoa</taxon>
        <taxon>Chordata</taxon>
        <taxon>Craniata</taxon>
        <taxon>Vertebrata</taxon>
        <taxon>Euteleostomi</taxon>
        <taxon>Archelosauria</taxon>
        <taxon>Testudinata</taxon>
        <taxon>Testudines</taxon>
        <taxon>Cryptodira</taxon>
        <taxon>Durocryptodira</taxon>
        <taxon>Testudinoidea</taxon>
        <taxon>Testudinidae</taxon>
        <taxon>Gopherus</taxon>
    </lineage>
</organism>
<dbReference type="SUPFAM" id="SSF52540">
    <property type="entry name" value="P-loop containing nucleoside triphosphate hydrolases"/>
    <property type="match status" value="1"/>
</dbReference>
<accession>A0A452GHC4</accession>
<proteinExistence type="predicted"/>
<dbReference type="CDD" id="cd19499">
    <property type="entry name" value="RecA-like_ClpB_Hsp104-like"/>
    <property type="match status" value="1"/>
</dbReference>
<dbReference type="PANTHER" id="PTHR11638">
    <property type="entry name" value="ATP-DEPENDENT CLP PROTEASE"/>
    <property type="match status" value="1"/>
</dbReference>
<evidence type="ECO:0000259" key="6">
    <source>
        <dbReference type="SMART" id="SM01086"/>
    </source>
</evidence>
<evidence type="ECO:0000256" key="3">
    <source>
        <dbReference type="PROSITE-ProRule" id="PRU00023"/>
    </source>
</evidence>
<evidence type="ECO:0000256" key="2">
    <source>
        <dbReference type="ARBA" id="ARBA00022840"/>
    </source>
</evidence>
<keyword evidence="3" id="KW-0040">ANK repeat</keyword>
<dbReference type="PANTHER" id="PTHR11638:SF93">
    <property type="entry name" value="MITOCHONDRIAL DISAGGREGASE"/>
    <property type="match status" value="1"/>
</dbReference>
<feature type="region of interest" description="Disordered" evidence="4">
    <location>
        <begin position="588"/>
        <end position="609"/>
    </location>
</feature>
<reference evidence="7" key="3">
    <citation type="submission" date="2025-09" db="UniProtKB">
        <authorList>
            <consortium name="Ensembl"/>
        </authorList>
    </citation>
    <scope>IDENTIFICATION</scope>
</reference>
<keyword evidence="2" id="KW-0067">ATP-binding</keyword>
<evidence type="ECO:0000313" key="7">
    <source>
        <dbReference type="Ensembl" id="ENSGAGP00000001015.1"/>
    </source>
</evidence>
<feature type="repeat" description="ANK" evidence="3">
    <location>
        <begin position="120"/>
        <end position="156"/>
    </location>
</feature>
<sequence>MGTGTGGGRVPGLQELGMDMGEFRTPGLQELGMDMGEFRVPWLQELGPCSTLARAPELPFLVAPGPELELQYPGPAVEWCVRLRPDPTGHQKKRESWTRRAVLPAFAAALVYCYSKSHASKEDALLEAARINNVSEVDSVVKILLAAGADPNLGDEFNSVYETAKEKGLHSLEVLVTREDDFNNRLNNRASFKGCTALHYAVLADDYVTVKLLLDGGASPLQRNEMGHTPLDYARDGEVMKLLKASETKFQEEQRKRELEERRRFPLEQRLKEHIIGQENAIATVGAAIRRKENGWYDEEHPLVFLFLGSSGIGKTELAKQTAKYMHKDAKKGFIRLDMSEFQERHEVAKFIGSPPGYIGHEEGGQLTKKLKQCPNAVVLFDEVDKAHPDVLTIMLQLFDEGRLTDGKGKTIDCKDAIFIMTSNVASDEIAQHALQLRQEALEMSRNRIAENLDDVQLTDKITISKQFKENVIRPILKAHFRRDEFLGRINEIVYFLPFCHSELIQLVSKELSFWAKRAKVRHNITLVWDREVMDVLADGYNLHYGARSIKHEVERRVVNQLAAAYEQDLLPRGCTLRITVDDSDKQLLKTKDSSSPEEEEKKAPTLRLEIVEKDSKSRKLDIQAPVSPDEISFML</sequence>
<dbReference type="Pfam" id="PF10431">
    <property type="entry name" value="ClpB_D2-small"/>
    <property type="match status" value="1"/>
</dbReference>
<dbReference type="SMART" id="SM00382">
    <property type="entry name" value="AAA"/>
    <property type="match status" value="1"/>
</dbReference>
<keyword evidence="8" id="KW-1185">Reference proteome</keyword>
<dbReference type="FunFam" id="1.10.8.60:FF:000040">
    <property type="entry name" value="caseinolytic peptidase B protein homolog isoform X1"/>
    <property type="match status" value="1"/>
</dbReference>
<dbReference type="GO" id="GO:0016887">
    <property type="term" value="F:ATP hydrolysis activity"/>
    <property type="evidence" value="ECO:0007669"/>
    <property type="project" value="InterPro"/>
</dbReference>
<reference evidence="8" key="1">
    <citation type="journal article" date="2017" name="PLoS ONE">
        <title>The Agassiz's desert tortoise genome provides a resource for the conservation of a threatened species.</title>
        <authorList>
            <person name="Tollis M."/>
            <person name="DeNardo D.F."/>
            <person name="Cornelius J.A."/>
            <person name="Dolby G.A."/>
            <person name="Edwards T."/>
            <person name="Henen B.T."/>
            <person name="Karl A.E."/>
            <person name="Murphy R.W."/>
            <person name="Kusumi K."/>
        </authorList>
    </citation>
    <scope>NUCLEOTIDE SEQUENCE [LARGE SCALE GENOMIC DNA]</scope>
</reference>
<dbReference type="InterPro" id="IPR002110">
    <property type="entry name" value="Ankyrin_rpt"/>
</dbReference>
<dbReference type="PROSITE" id="PS50297">
    <property type="entry name" value="ANK_REP_REGION"/>
    <property type="match status" value="1"/>
</dbReference>
<dbReference type="SUPFAM" id="SSF48403">
    <property type="entry name" value="Ankyrin repeat"/>
    <property type="match status" value="1"/>
</dbReference>
<dbReference type="PRINTS" id="PR00300">
    <property type="entry name" value="CLPPROTEASEA"/>
</dbReference>
<dbReference type="SMART" id="SM00248">
    <property type="entry name" value="ANK"/>
    <property type="match status" value="3"/>
</dbReference>
<feature type="domain" description="Clp ATPase C-terminal" evidence="6">
    <location>
        <begin position="499"/>
        <end position="588"/>
    </location>
</feature>
<dbReference type="GO" id="GO:0005524">
    <property type="term" value="F:ATP binding"/>
    <property type="evidence" value="ECO:0007669"/>
    <property type="project" value="UniProtKB-KW"/>
</dbReference>
<name>A0A452GHC4_9SAUR</name>
<dbReference type="AlphaFoldDB" id="A0A452GHC4"/>
<dbReference type="InterPro" id="IPR019489">
    <property type="entry name" value="Clp_ATPase_C"/>
</dbReference>
<dbReference type="PROSITE" id="PS50088">
    <property type="entry name" value="ANK_REPEAT"/>
    <property type="match status" value="2"/>
</dbReference>
<evidence type="ECO:0000256" key="1">
    <source>
        <dbReference type="ARBA" id="ARBA00022741"/>
    </source>
</evidence>
<dbReference type="InterPro" id="IPR003959">
    <property type="entry name" value="ATPase_AAA_core"/>
</dbReference>